<dbReference type="InterPro" id="IPR009061">
    <property type="entry name" value="DNA-bd_dom_put_sf"/>
</dbReference>
<evidence type="ECO:0000256" key="3">
    <source>
        <dbReference type="ARBA" id="ARBA00023125"/>
    </source>
</evidence>
<dbReference type="KEGG" id="pacr:FXN63_10320"/>
<dbReference type="InterPro" id="IPR047057">
    <property type="entry name" value="MerR_fam"/>
</dbReference>
<dbReference type="CDD" id="cd01282">
    <property type="entry name" value="HTH_MerR-like_sg3"/>
    <property type="match status" value="1"/>
</dbReference>
<keyword evidence="1" id="KW-0678">Repressor</keyword>
<dbReference type="PANTHER" id="PTHR30204">
    <property type="entry name" value="REDOX-CYCLING DRUG-SENSING TRANSCRIPTIONAL ACTIVATOR SOXR"/>
    <property type="match status" value="1"/>
</dbReference>
<evidence type="ECO:0000256" key="6">
    <source>
        <dbReference type="SAM" id="MobiDB-lite"/>
    </source>
</evidence>
<dbReference type="GO" id="GO:0003677">
    <property type="term" value="F:DNA binding"/>
    <property type="evidence" value="ECO:0007669"/>
    <property type="project" value="UniProtKB-KW"/>
</dbReference>
<dbReference type="EMBL" id="CP043046">
    <property type="protein sequence ID" value="QEI06186.1"/>
    <property type="molecule type" value="Genomic_DNA"/>
</dbReference>
<evidence type="ECO:0000313" key="9">
    <source>
        <dbReference type="Proteomes" id="UP000325161"/>
    </source>
</evidence>
<feature type="region of interest" description="Disordered" evidence="6">
    <location>
        <begin position="1"/>
        <end position="24"/>
    </location>
</feature>
<proteinExistence type="predicted"/>
<protein>
    <submittedName>
        <fullName evidence="8">MerR family transcriptional regulator</fullName>
    </submittedName>
</protein>
<evidence type="ECO:0000256" key="4">
    <source>
        <dbReference type="ARBA" id="ARBA00023163"/>
    </source>
</evidence>
<keyword evidence="2" id="KW-0805">Transcription regulation</keyword>
<dbReference type="SMART" id="SM00422">
    <property type="entry name" value="HTH_MERR"/>
    <property type="match status" value="1"/>
</dbReference>
<reference evidence="8 9" key="1">
    <citation type="submission" date="2019-08" db="EMBL/GenBank/DDBJ databases">
        <title>Amphibian skin-associated Pigmentiphaga: genome sequence and occurrence across geography and hosts.</title>
        <authorList>
            <person name="Bletz M.C."/>
            <person name="Bunk B."/>
            <person name="Sproeer C."/>
            <person name="Biwer P."/>
            <person name="Reiter S."/>
            <person name="Rabemananjara F.C.E."/>
            <person name="Schulz S."/>
            <person name="Overmann J."/>
            <person name="Vences M."/>
        </authorList>
    </citation>
    <scope>NUCLEOTIDE SEQUENCE [LARGE SCALE GENOMIC DNA]</scope>
    <source>
        <strain evidence="8 9">Mada1488</strain>
    </source>
</reference>
<dbReference type="OrthoDB" id="5297305at2"/>
<keyword evidence="5" id="KW-0175">Coiled coil</keyword>
<dbReference type="Pfam" id="PF13411">
    <property type="entry name" value="MerR_1"/>
    <property type="match status" value="1"/>
</dbReference>
<evidence type="ECO:0000313" key="8">
    <source>
        <dbReference type="EMBL" id="QEI06186.1"/>
    </source>
</evidence>
<dbReference type="PANTHER" id="PTHR30204:SF69">
    <property type="entry name" value="MERR-FAMILY TRANSCRIPTIONAL REGULATOR"/>
    <property type="match status" value="1"/>
</dbReference>
<keyword evidence="3" id="KW-0238">DNA-binding</keyword>
<feature type="coiled-coil region" evidence="5">
    <location>
        <begin position="127"/>
        <end position="154"/>
    </location>
</feature>
<feature type="domain" description="HTH merR-type" evidence="7">
    <location>
        <begin position="45"/>
        <end position="113"/>
    </location>
</feature>
<dbReference type="PROSITE" id="PS50937">
    <property type="entry name" value="HTH_MERR_2"/>
    <property type="match status" value="1"/>
</dbReference>
<evidence type="ECO:0000256" key="1">
    <source>
        <dbReference type="ARBA" id="ARBA00022491"/>
    </source>
</evidence>
<gene>
    <name evidence="8" type="ORF">FXN63_10320</name>
</gene>
<evidence type="ECO:0000256" key="2">
    <source>
        <dbReference type="ARBA" id="ARBA00023015"/>
    </source>
</evidence>
<evidence type="ECO:0000259" key="7">
    <source>
        <dbReference type="PROSITE" id="PS50937"/>
    </source>
</evidence>
<organism evidence="8 9">
    <name type="scientific">Pigmentiphaga aceris</name>
    <dbReference type="NCBI Taxonomy" id="1940612"/>
    <lineage>
        <taxon>Bacteria</taxon>
        <taxon>Pseudomonadati</taxon>
        <taxon>Pseudomonadota</taxon>
        <taxon>Betaproteobacteria</taxon>
        <taxon>Burkholderiales</taxon>
        <taxon>Alcaligenaceae</taxon>
        <taxon>Pigmentiphaga</taxon>
    </lineage>
</organism>
<dbReference type="Proteomes" id="UP000325161">
    <property type="component" value="Chromosome"/>
</dbReference>
<dbReference type="PRINTS" id="PR00040">
    <property type="entry name" value="HTHMERR"/>
</dbReference>
<keyword evidence="9" id="KW-1185">Reference proteome</keyword>
<accession>A0A5C0AWP5</accession>
<sequence>MTDAISHPVERTPEQPNKLAAEQAAAPISKRTVQRAPSPTAQCTPLSIGTLASKTGASVRSIRHYDEHGLLSSQRASNGYRTFAETAVTQVKQIQRMIATGFSLAEIRAFPDCMLLLEGAAMCPETTDAQRKRLADIERQIADLERRRARLLKTLTEGVVPPL</sequence>
<name>A0A5C0AWP5_9BURK</name>
<dbReference type="AlphaFoldDB" id="A0A5C0AWP5"/>
<dbReference type="GO" id="GO:0003700">
    <property type="term" value="F:DNA-binding transcription factor activity"/>
    <property type="evidence" value="ECO:0007669"/>
    <property type="project" value="InterPro"/>
</dbReference>
<keyword evidence="4" id="KW-0804">Transcription</keyword>
<dbReference type="Gene3D" id="1.10.1660.10">
    <property type="match status" value="1"/>
</dbReference>
<dbReference type="InterPro" id="IPR000551">
    <property type="entry name" value="MerR-type_HTH_dom"/>
</dbReference>
<dbReference type="SUPFAM" id="SSF46955">
    <property type="entry name" value="Putative DNA-binding domain"/>
    <property type="match status" value="1"/>
</dbReference>
<evidence type="ECO:0000256" key="5">
    <source>
        <dbReference type="SAM" id="Coils"/>
    </source>
</evidence>